<feature type="compositionally biased region" description="Low complexity" evidence="4">
    <location>
        <begin position="42"/>
        <end position="51"/>
    </location>
</feature>
<reference evidence="6" key="1">
    <citation type="submission" date="2019-10" db="EMBL/GenBank/DDBJ databases">
        <title>The miscellaneous mycovirome associated to the plant pathogenic fungus Erysiphe necator.</title>
        <authorList>
            <person name="Rodriguez-Romero J."/>
            <person name="Chiapello M."/>
            <person name="Cordoba L."/>
            <person name="Turina M."/>
            <person name="Ayllon M.A."/>
        </authorList>
    </citation>
    <scope>NUCLEOTIDE SEQUENCE</scope>
    <source>
        <strain evidence="6">PMS5_148</strain>
    </source>
</reference>
<feature type="compositionally biased region" description="Basic residues" evidence="4">
    <location>
        <begin position="53"/>
        <end position="64"/>
    </location>
</feature>
<evidence type="ECO:0000256" key="4">
    <source>
        <dbReference type="SAM" id="MobiDB-lite"/>
    </source>
</evidence>
<dbReference type="GO" id="GO:0039694">
    <property type="term" value="P:viral RNA genome replication"/>
    <property type="evidence" value="ECO:0007669"/>
    <property type="project" value="InterPro"/>
</dbReference>
<keyword evidence="2" id="KW-0548">Nucleotidyltransferase</keyword>
<dbReference type="InterPro" id="IPR007094">
    <property type="entry name" value="RNA-dir_pol_PSvirus"/>
</dbReference>
<proteinExistence type="predicted"/>
<keyword evidence="6" id="KW-0696">RNA-directed RNA polymerase</keyword>
<evidence type="ECO:0000313" key="6">
    <source>
        <dbReference type="EMBL" id="QKK35428.1"/>
    </source>
</evidence>
<evidence type="ECO:0000256" key="1">
    <source>
        <dbReference type="ARBA" id="ARBA00022679"/>
    </source>
</evidence>
<dbReference type="Pfam" id="PF00680">
    <property type="entry name" value="RdRP_1"/>
    <property type="match status" value="1"/>
</dbReference>
<protein>
    <submittedName>
        <fullName evidence="6">RNA-dependent RNA polymerase</fullName>
    </submittedName>
</protein>
<dbReference type="GO" id="GO:0003723">
    <property type="term" value="F:RNA binding"/>
    <property type="evidence" value="ECO:0007669"/>
    <property type="project" value="InterPro"/>
</dbReference>
<feature type="domain" description="RdRp catalytic" evidence="5">
    <location>
        <begin position="314"/>
        <end position="442"/>
    </location>
</feature>
<dbReference type="GO" id="GO:0003968">
    <property type="term" value="F:RNA-directed RNA polymerase activity"/>
    <property type="evidence" value="ECO:0007669"/>
    <property type="project" value="UniProtKB-KW"/>
</dbReference>
<feature type="region of interest" description="Disordered" evidence="4">
    <location>
        <begin position="41"/>
        <end position="67"/>
    </location>
</feature>
<evidence type="ECO:0000256" key="2">
    <source>
        <dbReference type="ARBA" id="ARBA00022695"/>
    </source>
</evidence>
<dbReference type="InterPro" id="IPR043502">
    <property type="entry name" value="DNA/RNA_pol_sf"/>
</dbReference>
<dbReference type="InterPro" id="IPR001205">
    <property type="entry name" value="RNA-dir_pol_C"/>
</dbReference>
<sequence length="621" mass="71068">MNTKRHQTLYIPQGSTIQPYTMSDRLSKRKWAQVEDETVATSSHSSFPLSSPKTRRRKTLRRMHSNSATGHEMERLVSSFTNIRILGRTESYHKLDPELRTAEPDPLVVEYSLNHPPPIPDFKPEEYTFVNACTPVEMNHLKYFDRPPRTPKREHLTVIERAANIVADILQLGEPLDFPTKDALAEVKYYGSKFAGIEYASMGMKTRKEADPIAQHDAEKCWDELMAGRTVIPHDVRLGGRGKITQLTKGEVESKVPAVGRLILMMSQRDLKLCGATENQLTLAYTPAHYPIAVGQSWFHGGSQQFIERFLPYSEYFCFDAKKFDSSLDPYLVTIAINIMRLQYYEGMDAKYDTYWRFIADSLLNATIYRDDGVRFAKEVGTTSGHSHNTLLQSVCTLIVGYAALLHLHPSLSNEQVMELAHLESLGDDNTMGVRGELAGHTVEEISGVVEEIFGIDWFGKKSFATTRLLDAVEGDFQGMQFLGKYFRVAEYPLQHGTMDVVLPYRPLKETYLRLLYPEYGAHTANDTWLRCLGNYLDGAGNSLTEQWLSGFMDWLEPKTSSPPLEWPPNFKRMVSRDYSNVGVEVPRAERIYFDQWRDLVVLRRDEYRDIWKADDAFDVY</sequence>
<keyword evidence="3" id="KW-0693">Viral RNA replication</keyword>
<dbReference type="EMBL" id="MN617822">
    <property type="protein sequence ID" value="QKK35428.1"/>
    <property type="molecule type" value="Genomic_RNA"/>
</dbReference>
<dbReference type="SUPFAM" id="SSF56672">
    <property type="entry name" value="DNA/RNA polymerases"/>
    <property type="match status" value="1"/>
</dbReference>
<evidence type="ECO:0000259" key="5">
    <source>
        <dbReference type="PROSITE" id="PS50507"/>
    </source>
</evidence>
<keyword evidence="1" id="KW-0808">Transferase</keyword>
<organism evidence="6">
    <name type="scientific">Erysiphe necator associated bipartite virus 1</name>
    <dbReference type="NCBI Taxonomy" id="2742566"/>
    <lineage>
        <taxon>Viruses</taxon>
        <taxon>Riboviria</taxon>
    </lineage>
</organism>
<name>A0A8E4CYY6_9VIRU</name>
<accession>A0A8E4CYY6</accession>
<dbReference type="PROSITE" id="PS50507">
    <property type="entry name" value="RDRP_SSRNA_POS"/>
    <property type="match status" value="1"/>
</dbReference>
<evidence type="ECO:0000256" key="3">
    <source>
        <dbReference type="ARBA" id="ARBA00022953"/>
    </source>
</evidence>
<dbReference type="GO" id="GO:0006351">
    <property type="term" value="P:DNA-templated transcription"/>
    <property type="evidence" value="ECO:0007669"/>
    <property type="project" value="InterPro"/>
</dbReference>